<feature type="region of interest" description="Disordered" evidence="1">
    <location>
        <begin position="277"/>
        <end position="339"/>
    </location>
</feature>
<feature type="compositionally biased region" description="Low complexity" evidence="1">
    <location>
        <begin position="313"/>
        <end position="327"/>
    </location>
</feature>
<name>A0A8S1WV77_PAROT</name>
<comment type="caution">
    <text evidence="2">The sequence shown here is derived from an EMBL/GenBank/DDBJ whole genome shotgun (WGS) entry which is preliminary data.</text>
</comment>
<keyword evidence="3" id="KW-1185">Reference proteome</keyword>
<sequence>MEKYQNDLTKMIYQPLQLNILYKQMEVKLQNNTMKQQILQDLGENPTEIDIKYISYITNIPAPQIKQWLEESQKTDVSIDIGSKECLILGSKKPKGIKSVKIKIETHHNAFDQPQKQQEEQKQINELQQKDNIHKQGQMESKVKQKNQQVIQKQKLNQQIQEPVFIEPKILPPIIQLEQIYIKSSIENQPLQSDINQEQKDQIESNHKTNEIIVTLQAEEQKKGYQKNSDQLLKDKNLIKPKLLIQTTIMENNQNTDLLPSQVQKVQQSKIREGINQYNPLVQNDEVPTLDINQGQDEKHKQQNKLDNKNKKYAQQKQKQNEQKSNQMISQNQQDDQTDMARDFEKKLAYLRNQYNVRHNNVNTKSQKQHRSSQIENTKKNLEIQMQQNYQQEQELQPISISSSPNSQKYQQQQQDQHQIFQQFQNQPISDDKLNNSQNIQQQQLQNLAQNSLRQQNQYLNKQHSFQYQHLQYQNVNQDQRPIAQQPSIQQDYPYNTQVAVINQTYQPSQQKNPKTAINNPIQSVYNQSLYQIPAQTQEQNYCSQYSYYDTNILQKLQQRLDMIFLSQNTHQLTLLQKLDQIINLIQRPQSKK</sequence>
<dbReference type="OrthoDB" id="311701at2759"/>
<evidence type="ECO:0000256" key="1">
    <source>
        <dbReference type="SAM" id="MobiDB-lite"/>
    </source>
</evidence>
<gene>
    <name evidence="2" type="ORF">POCTA_138.1.T0950189</name>
</gene>
<reference evidence="2" key="1">
    <citation type="submission" date="2021-01" db="EMBL/GenBank/DDBJ databases">
        <authorList>
            <consortium name="Genoscope - CEA"/>
            <person name="William W."/>
        </authorList>
    </citation>
    <scope>NUCLEOTIDE SEQUENCE</scope>
</reference>
<evidence type="ECO:0000313" key="3">
    <source>
        <dbReference type="Proteomes" id="UP000683925"/>
    </source>
</evidence>
<dbReference type="AlphaFoldDB" id="A0A8S1WV77"/>
<dbReference type="OMA" id="ILYKQME"/>
<proteinExistence type="predicted"/>
<feature type="compositionally biased region" description="Basic and acidic residues" evidence="1">
    <location>
        <begin position="296"/>
        <end position="310"/>
    </location>
</feature>
<feature type="region of interest" description="Disordered" evidence="1">
    <location>
        <begin position="356"/>
        <end position="375"/>
    </location>
</feature>
<evidence type="ECO:0000313" key="2">
    <source>
        <dbReference type="EMBL" id="CAD8189696.1"/>
    </source>
</evidence>
<organism evidence="2 3">
    <name type="scientific">Paramecium octaurelia</name>
    <dbReference type="NCBI Taxonomy" id="43137"/>
    <lineage>
        <taxon>Eukaryota</taxon>
        <taxon>Sar</taxon>
        <taxon>Alveolata</taxon>
        <taxon>Ciliophora</taxon>
        <taxon>Intramacronucleata</taxon>
        <taxon>Oligohymenophorea</taxon>
        <taxon>Peniculida</taxon>
        <taxon>Parameciidae</taxon>
        <taxon>Paramecium</taxon>
    </lineage>
</organism>
<protein>
    <submittedName>
        <fullName evidence="2">Uncharacterized protein</fullName>
    </submittedName>
</protein>
<accession>A0A8S1WV77</accession>
<dbReference type="Proteomes" id="UP000683925">
    <property type="component" value="Unassembled WGS sequence"/>
</dbReference>
<dbReference type="EMBL" id="CAJJDP010000094">
    <property type="protein sequence ID" value="CAD8189696.1"/>
    <property type="molecule type" value="Genomic_DNA"/>
</dbReference>